<dbReference type="GO" id="GO:0008483">
    <property type="term" value="F:transaminase activity"/>
    <property type="evidence" value="ECO:0007669"/>
    <property type="project" value="UniProtKB-KW"/>
</dbReference>
<proteinExistence type="predicted"/>
<dbReference type="PANTHER" id="PTHR43510">
    <property type="entry name" value="AMINOTRANSFERASE FUNCTION, HYPOTHETICAL (EUROFUNG)"/>
    <property type="match status" value="1"/>
</dbReference>
<dbReference type="InterPro" id="IPR015421">
    <property type="entry name" value="PyrdxlP-dep_Trfase_major"/>
</dbReference>
<dbReference type="OrthoDB" id="9813612at2"/>
<reference evidence="2 4" key="1">
    <citation type="journal article" date="2014" name="BMC Genomics">
        <title>The genome of the intracellular bacterium of the coastal bivalve, Solemya velum: a blueprint for thriving in and out of symbiosis.</title>
        <authorList>
            <person name="Dmytrenko O."/>
            <person name="Russell S.L."/>
            <person name="Loo W.T."/>
            <person name="Fontanez K.M."/>
            <person name="Liao L."/>
            <person name="Roeselers G."/>
            <person name="Sharma R."/>
            <person name="Stewart F.J."/>
            <person name="Newton I.L."/>
            <person name="Woyke T."/>
            <person name="Wu D."/>
            <person name="Lang J.M."/>
            <person name="Eisen J.A."/>
            <person name="Cavanaugh C.M."/>
        </authorList>
    </citation>
    <scope>NUCLEOTIDE SEQUENCE [LARGE SCALE GENOMIC DNA]</scope>
    <source>
        <strain evidence="2 4">WH</strain>
    </source>
</reference>
<dbReference type="Gene3D" id="3.40.640.10">
    <property type="entry name" value="Type I PLP-dependent aspartate aminotransferase-like (Major domain)"/>
    <property type="match status" value="1"/>
</dbReference>
<dbReference type="InterPro" id="IPR015422">
    <property type="entry name" value="PyrdxlP-dep_Trfase_small"/>
</dbReference>
<dbReference type="STRING" id="2340.JV46_19510"/>
<evidence type="ECO:0000313" key="2">
    <source>
        <dbReference type="EMBL" id="KHF25800.1"/>
    </source>
</evidence>
<accession>A0A0B0H9N4</accession>
<protein>
    <submittedName>
        <fullName evidence="2">Aspartate/tyrosine/aromatic aminotransferase</fullName>
    </submittedName>
</protein>
<dbReference type="eggNOG" id="COG0436">
    <property type="taxonomic scope" value="Bacteria"/>
</dbReference>
<dbReference type="EMBL" id="JRAA01000001">
    <property type="protein sequence ID" value="KHF25800.1"/>
    <property type="molecule type" value="Genomic_DNA"/>
</dbReference>
<evidence type="ECO:0000259" key="1">
    <source>
        <dbReference type="Pfam" id="PF00155"/>
    </source>
</evidence>
<dbReference type="InterPro" id="IPR004839">
    <property type="entry name" value="Aminotransferase_I/II_large"/>
</dbReference>
<evidence type="ECO:0000313" key="3">
    <source>
        <dbReference type="EMBL" id="OOY34508.1"/>
    </source>
</evidence>
<dbReference type="PANTHER" id="PTHR43510:SF1">
    <property type="entry name" value="AMINOTRANSFERASE FUNCTION, HYPOTHETICAL (EUROFUNG)"/>
    <property type="match status" value="1"/>
</dbReference>
<dbReference type="Proteomes" id="UP000190962">
    <property type="component" value="Unassembled WGS sequence"/>
</dbReference>
<dbReference type="RefSeq" id="WP_043115479.1">
    <property type="nucleotide sequence ID" value="NZ_MPPZ01000019.1"/>
</dbReference>
<dbReference type="SUPFAM" id="SSF53383">
    <property type="entry name" value="PLP-dependent transferases"/>
    <property type="match status" value="1"/>
</dbReference>
<name>A0A0B0H9N4_SOVGS</name>
<organism evidence="2 4">
    <name type="scientific">Solemya velum gill symbiont</name>
    <dbReference type="NCBI Taxonomy" id="2340"/>
    <lineage>
        <taxon>Bacteria</taxon>
        <taxon>Pseudomonadati</taxon>
        <taxon>Pseudomonadota</taxon>
        <taxon>Gammaproteobacteria</taxon>
        <taxon>sulfur-oxidizing symbionts</taxon>
    </lineage>
</organism>
<comment type="caution">
    <text evidence="2">The sequence shown here is derived from an EMBL/GenBank/DDBJ whole genome shotgun (WGS) entry which is preliminary data.</text>
</comment>
<dbReference type="AlphaFoldDB" id="A0A0B0H9N4"/>
<keyword evidence="2" id="KW-0032">Aminotransferase</keyword>
<dbReference type="EMBL" id="MPNX01000014">
    <property type="protein sequence ID" value="OOY34508.1"/>
    <property type="molecule type" value="Genomic_DNA"/>
</dbReference>
<keyword evidence="2" id="KW-0808">Transferase</keyword>
<evidence type="ECO:0000313" key="4">
    <source>
        <dbReference type="Proteomes" id="UP000030856"/>
    </source>
</evidence>
<keyword evidence="4" id="KW-1185">Reference proteome</keyword>
<dbReference type="Proteomes" id="UP000030856">
    <property type="component" value="Unassembled WGS sequence"/>
</dbReference>
<dbReference type="InterPro" id="IPR015424">
    <property type="entry name" value="PyrdxlP-dep_Trfase"/>
</dbReference>
<dbReference type="Pfam" id="PF00155">
    <property type="entry name" value="Aminotran_1_2"/>
    <property type="match status" value="1"/>
</dbReference>
<dbReference type="CDD" id="cd00609">
    <property type="entry name" value="AAT_like"/>
    <property type="match status" value="1"/>
</dbReference>
<evidence type="ECO:0000313" key="5">
    <source>
        <dbReference type="Proteomes" id="UP000190962"/>
    </source>
</evidence>
<dbReference type="GO" id="GO:0030170">
    <property type="term" value="F:pyridoxal phosphate binding"/>
    <property type="evidence" value="ECO:0007669"/>
    <property type="project" value="InterPro"/>
</dbReference>
<feature type="domain" description="Aminotransferase class I/classII large" evidence="1">
    <location>
        <begin position="52"/>
        <end position="358"/>
    </location>
</feature>
<sequence>MIIPRIELFEWLQNNHERAQYVLASSKMKGLSKQEYDELVQYNLEPELDLGRGDPRGANEFKQILMEIYDCGMENIVSASGGTQANFLVFLSTLKKKDEFIVEQPGYQPMWLTPKMMGARKILWPRRFEDGFRLDIDALEELITDRTKLIVLTNPNNPTGVVADRESEIRKIAEIAKAKGTYVLIDEIFLDGADKQQVSAYGLPNVIITSSMTKVYGLGGQRTGWIIALKIIAAKCQHAKAHTNGSSSYVGELMNAHALRKARKLLVQRFHKLSTSNLLVLDEWMEANQDIVEWVRPHGGIMCFPKYRVNMSSIELCNMLLDDHGVMVNPGEYFNMDGHIRLGYACSEDVLRNGLNALGNGLKALGSG</sequence>
<gene>
    <name evidence="3" type="ORF">BOV88_09375</name>
    <name evidence="2" type="ORF">JV46_19510</name>
</gene>
<dbReference type="Gene3D" id="3.90.1150.10">
    <property type="entry name" value="Aspartate Aminotransferase, domain 1"/>
    <property type="match status" value="1"/>
</dbReference>
<reference evidence="3 5" key="2">
    <citation type="submission" date="2016-11" db="EMBL/GenBank/DDBJ databases">
        <title>Mixed transmission modes and dynamic genome evolution in an obligate animal-bacterial symbiosis.</title>
        <authorList>
            <person name="Russell S.L."/>
            <person name="Corbett-Detig R.B."/>
            <person name="Cavanaugh C.M."/>
        </authorList>
    </citation>
    <scope>NUCLEOTIDE SEQUENCE [LARGE SCALE GENOMIC DNA]</scope>
    <source>
        <strain evidence="3">MA-KB16</strain>
    </source>
</reference>